<feature type="non-terminal residue" evidence="1">
    <location>
        <position position="1"/>
    </location>
</feature>
<name>A0ABD0QBZ0_CIRMR</name>
<dbReference type="InterPro" id="IPR039891">
    <property type="entry name" value="VWA8"/>
</dbReference>
<proteinExistence type="predicted"/>
<dbReference type="AlphaFoldDB" id="A0ABD0QBZ0"/>
<sequence>RLRLLADVSGSMYRFNGVDGRLERSMEAVCMVMEALENYEHKFKTHFKTSPK</sequence>
<comment type="caution">
    <text evidence="1">The sequence shown here is derived from an EMBL/GenBank/DDBJ whole genome shotgun (WGS) entry which is preliminary data.</text>
</comment>
<dbReference type="PANTHER" id="PTHR21610">
    <property type="entry name" value="VON WILLEBRAND FACTOR A DOMAIN-CONTAINING PROTEIN 8"/>
    <property type="match status" value="1"/>
</dbReference>
<gene>
    <name evidence="1" type="ORF">M9458_019469</name>
</gene>
<evidence type="ECO:0000313" key="1">
    <source>
        <dbReference type="EMBL" id="KAL0183773.1"/>
    </source>
</evidence>
<accession>A0ABD0QBZ0</accession>
<keyword evidence="2" id="KW-1185">Reference proteome</keyword>
<protein>
    <recommendedName>
        <fullName evidence="3">VWA domain-containing protein</fullName>
    </recommendedName>
</protein>
<reference evidence="1 2" key="1">
    <citation type="submission" date="2024-05" db="EMBL/GenBank/DDBJ databases">
        <title>Genome sequencing and assembly of Indian major carp, Cirrhinus mrigala (Hamilton, 1822).</title>
        <authorList>
            <person name="Mohindra V."/>
            <person name="Chowdhury L.M."/>
            <person name="Lal K."/>
            <person name="Jena J.K."/>
        </authorList>
    </citation>
    <scope>NUCLEOTIDE SEQUENCE [LARGE SCALE GENOMIC DNA]</scope>
    <source>
        <strain evidence="1">CM1030</strain>
        <tissue evidence="1">Blood</tissue>
    </source>
</reference>
<evidence type="ECO:0008006" key="3">
    <source>
        <dbReference type="Google" id="ProtNLM"/>
    </source>
</evidence>
<dbReference type="EMBL" id="JAMKFB020000009">
    <property type="protein sequence ID" value="KAL0183773.1"/>
    <property type="molecule type" value="Genomic_DNA"/>
</dbReference>
<evidence type="ECO:0000313" key="2">
    <source>
        <dbReference type="Proteomes" id="UP001529510"/>
    </source>
</evidence>
<organism evidence="1 2">
    <name type="scientific">Cirrhinus mrigala</name>
    <name type="common">Mrigala</name>
    <dbReference type="NCBI Taxonomy" id="683832"/>
    <lineage>
        <taxon>Eukaryota</taxon>
        <taxon>Metazoa</taxon>
        <taxon>Chordata</taxon>
        <taxon>Craniata</taxon>
        <taxon>Vertebrata</taxon>
        <taxon>Euteleostomi</taxon>
        <taxon>Actinopterygii</taxon>
        <taxon>Neopterygii</taxon>
        <taxon>Teleostei</taxon>
        <taxon>Ostariophysi</taxon>
        <taxon>Cypriniformes</taxon>
        <taxon>Cyprinidae</taxon>
        <taxon>Labeoninae</taxon>
        <taxon>Labeonini</taxon>
        <taxon>Cirrhinus</taxon>
    </lineage>
</organism>
<dbReference type="PANTHER" id="PTHR21610:SF9">
    <property type="entry name" value="VON WILLEBRAND FACTOR A DOMAIN-CONTAINING PROTEIN 8"/>
    <property type="match status" value="1"/>
</dbReference>
<dbReference type="Proteomes" id="UP001529510">
    <property type="component" value="Unassembled WGS sequence"/>
</dbReference>